<evidence type="ECO:0000259" key="2">
    <source>
        <dbReference type="Pfam" id="PF11557"/>
    </source>
</evidence>
<organism evidence="3 4">
    <name type="scientific">Vibrio barjaei</name>
    <dbReference type="NCBI Taxonomy" id="1676683"/>
    <lineage>
        <taxon>Bacteria</taxon>
        <taxon>Pseudomonadati</taxon>
        <taxon>Pseudomonadota</taxon>
        <taxon>Gammaproteobacteria</taxon>
        <taxon>Vibrionales</taxon>
        <taxon>Vibrionaceae</taxon>
        <taxon>Vibrio</taxon>
    </lineage>
</organism>
<gene>
    <name evidence="3" type="ORF">ACGRH2_03085</name>
</gene>
<proteinExistence type="predicted"/>
<keyword evidence="1" id="KW-0732">Signal</keyword>
<dbReference type="Proteomes" id="UP001607125">
    <property type="component" value="Unassembled WGS sequence"/>
</dbReference>
<evidence type="ECO:0000313" key="3">
    <source>
        <dbReference type="EMBL" id="MFH0259428.1"/>
    </source>
</evidence>
<dbReference type="RefSeq" id="WP_063603578.1">
    <property type="nucleotide sequence ID" value="NZ_JBIHSF010000004.1"/>
</dbReference>
<feature type="domain" description="Solitary outer membrane autotransporter-like beta-barrel" evidence="2">
    <location>
        <begin position="13"/>
        <end position="322"/>
    </location>
</feature>
<protein>
    <submittedName>
        <fullName evidence="3">Solitary outer membrane autotransporter beta-barrel domain</fullName>
    </submittedName>
</protein>
<feature type="chain" id="PRO_5047503456" evidence="1">
    <location>
        <begin position="27"/>
        <end position="323"/>
    </location>
</feature>
<dbReference type="Pfam" id="PF11557">
    <property type="entry name" value="Omp_AT"/>
    <property type="match status" value="1"/>
</dbReference>
<comment type="caution">
    <text evidence="3">The sequence shown here is derived from an EMBL/GenBank/DDBJ whole genome shotgun (WGS) entry which is preliminary data.</text>
</comment>
<evidence type="ECO:0000256" key="1">
    <source>
        <dbReference type="SAM" id="SignalP"/>
    </source>
</evidence>
<reference evidence="3 4" key="1">
    <citation type="submission" date="2024-10" db="EMBL/GenBank/DDBJ databases">
        <authorList>
            <person name="Yibar A."/>
            <person name="Saticioglu I.B."/>
            <person name="Duman M."/>
            <person name="Ajmi N."/>
            <person name="Gurler F."/>
            <person name="Ay H."/>
            <person name="Onuk E."/>
            <person name="Guler S."/>
            <person name="Romalde J.L."/>
        </authorList>
    </citation>
    <scope>NUCLEOTIDE SEQUENCE [LARGE SCALE GENOMIC DNA]</scope>
    <source>
        <strain evidence="3 4">1-TCBS-B</strain>
    </source>
</reference>
<evidence type="ECO:0000313" key="4">
    <source>
        <dbReference type="Proteomes" id="UP001607125"/>
    </source>
</evidence>
<dbReference type="EMBL" id="JBIHSF010000004">
    <property type="protein sequence ID" value="MFH0259428.1"/>
    <property type="molecule type" value="Genomic_DNA"/>
</dbReference>
<name>A0ABW7IDR1_9VIBR</name>
<feature type="signal peptide" evidence="1">
    <location>
        <begin position="1"/>
        <end position="26"/>
    </location>
</feature>
<sequence>MGKKAVFKARFISLMCFTTLSSHSVADPEFRDLFEEDFAAAIILTDSDALTLGFKDFDPSSVFNIDNDEIGSQEALDRRKNIAVSALPLTFSLNDDDSFQQRLMLRFSALRIKDQILDAPDSHTKYVLGAFTGYEQEIQFSKHWTFETGIGAHLQYLHSDYDFQSPYSKLFQPFIDGKIVNTSAWAASLQPKVGFNYHKYKPWGEVKFKSTFNYFSGVGWGKANDGDVGTPEGWYWSNEAKLFYDVTDWGRSVQTVYTSIRRVDIGGDTVGMLGAPHYYEGTVGWLMTPPFKIEYVDNIGIGLSINYGSDLKGGSIVLFFNQD</sequence>
<dbReference type="InterPro" id="IPR021621">
    <property type="entry name" value="Omp_AT"/>
</dbReference>
<accession>A0ABW7IDR1</accession>
<keyword evidence="4" id="KW-1185">Reference proteome</keyword>